<dbReference type="RefSeq" id="XP_044660991.1">
    <property type="nucleotide sequence ID" value="XM_044805056.1"/>
</dbReference>
<reference evidence="1 2" key="1">
    <citation type="submission" date="2021-01" db="EMBL/GenBank/DDBJ databases">
        <title>Cercospora kikuchii MAFF 305040 whole genome shotgun sequence.</title>
        <authorList>
            <person name="Kashiwa T."/>
            <person name="Suzuki T."/>
        </authorList>
    </citation>
    <scope>NUCLEOTIDE SEQUENCE [LARGE SCALE GENOMIC DNA]</scope>
    <source>
        <strain evidence="1 2">MAFF 305040</strain>
    </source>
</reference>
<dbReference type="GeneID" id="68295205"/>
<accession>A0A9P3CPD7</accession>
<comment type="caution">
    <text evidence="1">The sequence shown here is derived from an EMBL/GenBank/DDBJ whole genome shotgun (WGS) entry which is preliminary data.</text>
</comment>
<name>A0A9P3CPD7_9PEZI</name>
<dbReference type="Proteomes" id="UP000825890">
    <property type="component" value="Unassembled WGS sequence"/>
</dbReference>
<gene>
    <name evidence="1" type="ORF">CKM354_000963000</name>
</gene>
<dbReference type="EMBL" id="BOLY01000006">
    <property type="protein sequence ID" value="GIZ46504.1"/>
    <property type="molecule type" value="Genomic_DNA"/>
</dbReference>
<protein>
    <submittedName>
        <fullName evidence="1">Uncharacterized protein</fullName>
    </submittedName>
</protein>
<organism evidence="1 2">
    <name type="scientific">Cercospora kikuchii</name>
    <dbReference type="NCBI Taxonomy" id="84275"/>
    <lineage>
        <taxon>Eukaryota</taxon>
        <taxon>Fungi</taxon>
        <taxon>Dikarya</taxon>
        <taxon>Ascomycota</taxon>
        <taxon>Pezizomycotina</taxon>
        <taxon>Dothideomycetes</taxon>
        <taxon>Dothideomycetidae</taxon>
        <taxon>Mycosphaerellales</taxon>
        <taxon>Mycosphaerellaceae</taxon>
        <taxon>Cercospora</taxon>
    </lineage>
</organism>
<evidence type="ECO:0000313" key="1">
    <source>
        <dbReference type="EMBL" id="GIZ46504.1"/>
    </source>
</evidence>
<dbReference type="AlphaFoldDB" id="A0A9P3CPD7"/>
<evidence type="ECO:0000313" key="2">
    <source>
        <dbReference type="Proteomes" id="UP000825890"/>
    </source>
</evidence>
<proteinExistence type="predicted"/>
<sequence>MALYQANLGASAQDEIAAILAREGFENVIVTLHVTPAQVPAQVPAQAQTQLETTLDPVSHASISSNATQAEPTYSIAIKVGSRVEEYKRYTERWMSFFQQMACQEMSANERADFESVRGMVQAIKKMVESNGNLYIPREVREDIRQDLLSRRTVSAEYLSHSKGAHPDSPLAHGNRGHAYFQRAIREIGCLVDDLPA</sequence>
<keyword evidence="2" id="KW-1185">Reference proteome</keyword>